<keyword evidence="2" id="KW-0812">Transmembrane</keyword>
<feature type="compositionally biased region" description="Low complexity" evidence="1">
    <location>
        <begin position="158"/>
        <end position="176"/>
    </location>
</feature>
<gene>
    <name evidence="3" type="ORF">SEMRO_280_G106950.1</name>
</gene>
<evidence type="ECO:0000256" key="2">
    <source>
        <dbReference type="SAM" id="Phobius"/>
    </source>
</evidence>
<comment type="caution">
    <text evidence="3">The sequence shown here is derived from an EMBL/GenBank/DDBJ whole genome shotgun (WGS) entry which is preliminary data.</text>
</comment>
<proteinExistence type="predicted"/>
<feature type="region of interest" description="Disordered" evidence="1">
    <location>
        <begin position="1"/>
        <end position="36"/>
    </location>
</feature>
<feature type="transmembrane region" description="Helical" evidence="2">
    <location>
        <begin position="58"/>
        <end position="77"/>
    </location>
</feature>
<keyword evidence="4" id="KW-1185">Reference proteome</keyword>
<evidence type="ECO:0000256" key="1">
    <source>
        <dbReference type="SAM" id="MobiDB-lite"/>
    </source>
</evidence>
<evidence type="ECO:0000313" key="3">
    <source>
        <dbReference type="EMBL" id="CAB9506811.1"/>
    </source>
</evidence>
<dbReference type="SUPFAM" id="SSF52540">
    <property type="entry name" value="P-loop containing nucleoside triphosphate hydrolases"/>
    <property type="match status" value="1"/>
</dbReference>
<keyword evidence="2" id="KW-1133">Transmembrane helix</keyword>
<reference evidence="3" key="1">
    <citation type="submission" date="2020-06" db="EMBL/GenBank/DDBJ databases">
        <authorList>
            <consortium name="Plant Systems Biology data submission"/>
        </authorList>
    </citation>
    <scope>NUCLEOTIDE SEQUENCE</scope>
    <source>
        <strain evidence="3">D6</strain>
    </source>
</reference>
<keyword evidence="2" id="KW-0472">Membrane</keyword>
<accession>A0A9N8DQQ1</accession>
<dbReference type="EMBL" id="CAICTM010000279">
    <property type="protein sequence ID" value="CAB9506811.1"/>
    <property type="molecule type" value="Genomic_DNA"/>
</dbReference>
<dbReference type="OrthoDB" id="43476at2759"/>
<name>A0A9N8DQQ1_9STRA</name>
<organism evidence="3 4">
    <name type="scientific">Seminavis robusta</name>
    <dbReference type="NCBI Taxonomy" id="568900"/>
    <lineage>
        <taxon>Eukaryota</taxon>
        <taxon>Sar</taxon>
        <taxon>Stramenopiles</taxon>
        <taxon>Ochrophyta</taxon>
        <taxon>Bacillariophyta</taxon>
        <taxon>Bacillariophyceae</taxon>
        <taxon>Bacillariophycidae</taxon>
        <taxon>Naviculales</taxon>
        <taxon>Naviculaceae</taxon>
        <taxon>Seminavis</taxon>
    </lineage>
</organism>
<dbReference type="Gene3D" id="3.40.50.300">
    <property type="entry name" value="P-loop containing nucleotide triphosphate hydrolases"/>
    <property type="match status" value="2"/>
</dbReference>
<evidence type="ECO:0000313" key="4">
    <source>
        <dbReference type="Proteomes" id="UP001153069"/>
    </source>
</evidence>
<dbReference type="Proteomes" id="UP001153069">
    <property type="component" value="Unassembled WGS sequence"/>
</dbReference>
<protein>
    <submittedName>
        <fullName evidence="3">Uncharacterized protein</fullName>
    </submittedName>
</protein>
<dbReference type="AlphaFoldDB" id="A0A9N8DQQ1"/>
<sequence>MKTTSRKSSEALNTMAMAAPPGSASKTRPDPPGRIKNWSISRTASDIGNSASKMPRSLFVSVVILAAVISNLTFSAFTSTKKSNFIFATEIDRALQLRGNNSTPTPAPVSLTQVMTMDDVEIDEGEDDDTPVKLQLTAQLVAEVTKPPAKEQTKPHAAKSLAASTTSSKNKKTQQTTIHDINKEAPYAHLKDGAFIHLGKTGGSTLAGLLRDGCHSFLPHPCENHPIIDSDQETQASLKTPHYYHIPDFIMLPFHPVREFYIVTLRDPLERTKSAFVYSHPKNDKTLKLHDRGWQRVLKMNKWDMDKVMQCFPTLEQFVQNIGDGNAYRNFEYPWLPKQRMILFQDNCTNFARAAMNHRIKPMVHLEWNLEHIYESMNAAWNQTVIFATRQEHMAQDWQSLNHMLGETKDTTKFWPEKKVRDVSKVQLPVPNELSEEGRVQLCRALRGEYQRYVEYLFASVNLSPQDRQDSLEFAKKSCGDQLDFLNAKDPLAAVLANPDHTPQPEATVPKGSHLPNKAKATATVKKSAYTMPTGSPSTALSSSKHAEPNESAAYAHLKTGAFIHLSQTGGDILSGFLKYGCHSFMPKPCPNKEHIHNETIVSIKTKQYYHIPDFHRLPPTTEPNDFYMVSLRDPFERTKAAFVHGHPANEKALGVPDPNWGKMLARPLYSNNLAKLTKCFDTLENFVAHLGDGNDVHNYVYNGDAKKLFLLQKNCTDFARAVMDHKVRPLGKLFWNLEHIYERMEEAWNGTVIFTTRQEHLVADWASTNELLGETMDTTQLWPPEMGSADETTLPVPNKLSEEGRIQLCRALRGEYRRYIQVLQASANLSPQDVEESLVLARKSCGDQLEFLNLPSSISIMGSVGADADGASNQRSLSDDPSAKKAASSISVDASAADYKNLENGAFIHLGKTGGSTLAGFLRHGCHQFLPQPCPWHTIMNSENETMASVKTRYYFHLPDFPNLGKEVHDFYIVTLRDPYERTRSGFVYGHPANDRILGIKDREWRKLLKKNHKGNMGTLTKCFPTLEQFVQHLGDGNDVRKYRYPLSDSVNGLHQKDCTNFARAAMNHRVRPMGHLFWNLEHIYEHMAPRAWNNTVIFATRQEQIVQDWESLNHMLGETKDTVKLWPEKKARDVSKVVLPVPNELSEEGRVQLCRALRGEYERYIEFLKASVNLTPKDVEESLATSRKNCGDQLDFL</sequence>
<dbReference type="InterPro" id="IPR027417">
    <property type="entry name" value="P-loop_NTPase"/>
</dbReference>
<feature type="region of interest" description="Disordered" evidence="1">
    <location>
        <begin position="145"/>
        <end position="176"/>
    </location>
</feature>